<sequence>MEAIQNKKKLSIAIQNKTAKQLTDSVKDLRIVSLGKTGVGKSQTGNTIIRDPNAFQTQRSSASVTTKCQSATETVNSRTIKYIDTPGFFDTHGSEEQLRSEILRSIIKCAPGPHAFLILLKVQTYTVQEEEIVKKIIETFGKDALKYAVVLFTHGDNLDEGQTIKEFVRENSKLQDLVNKCGGRCHVVDNKYWNQQEDGYRSNRVQIESLMNTIKEMVRGNGGGCYTNEMLQEVHRAIDNEMQVVRAASNGKQSKEQIRAEAEERVHTRFIVRLAGVATGVLLGALLGVTHLLCFIIKKMIKSDSFTGFAKIAAAAVLPGAKVYVGVTAAAMVTGAVVAGAVRGAQIAYDAVEGEQTVLGAIKKAAQACLEKEQFFFHPHC</sequence>
<organism evidence="6 7">
    <name type="scientific">Cyprinus carpio carpio</name>
    <dbReference type="NCBI Taxonomy" id="630221"/>
    <lineage>
        <taxon>Eukaryota</taxon>
        <taxon>Metazoa</taxon>
        <taxon>Chordata</taxon>
        <taxon>Craniata</taxon>
        <taxon>Vertebrata</taxon>
        <taxon>Euteleostomi</taxon>
        <taxon>Actinopterygii</taxon>
        <taxon>Neopterygii</taxon>
        <taxon>Teleostei</taxon>
        <taxon>Ostariophysi</taxon>
        <taxon>Cypriniformes</taxon>
        <taxon>Cyprinidae</taxon>
        <taxon>Cyprininae</taxon>
        <taxon>Cyprinus</taxon>
    </lineage>
</organism>
<name>A0A9J7XNC2_CYPCA</name>
<dbReference type="InterPro" id="IPR006703">
    <property type="entry name" value="G_AIG1"/>
</dbReference>
<dbReference type="PANTHER" id="PTHR10903">
    <property type="entry name" value="GTPASE, IMAP FAMILY MEMBER-RELATED"/>
    <property type="match status" value="1"/>
</dbReference>
<reference evidence="6" key="1">
    <citation type="submission" date="2025-08" db="UniProtKB">
        <authorList>
            <consortium name="Ensembl"/>
        </authorList>
    </citation>
    <scope>IDENTIFICATION</scope>
</reference>
<dbReference type="FunFam" id="3.40.50.300:FF:000366">
    <property type="entry name" value="GTPase, IMAP family member 2"/>
    <property type="match status" value="1"/>
</dbReference>
<evidence type="ECO:0000313" key="7">
    <source>
        <dbReference type="Proteomes" id="UP001108240"/>
    </source>
</evidence>
<evidence type="ECO:0000256" key="3">
    <source>
        <dbReference type="ARBA" id="ARBA00023134"/>
    </source>
</evidence>
<feature type="domain" description="AIG1-type G" evidence="5">
    <location>
        <begin position="26"/>
        <end position="235"/>
    </location>
</feature>
<evidence type="ECO:0000259" key="5">
    <source>
        <dbReference type="PROSITE" id="PS51720"/>
    </source>
</evidence>
<dbReference type="PROSITE" id="PS51720">
    <property type="entry name" value="G_AIG1"/>
    <property type="match status" value="1"/>
</dbReference>
<evidence type="ECO:0000256" key="4">
    <source>
        <dbReference type="SAM" id="Phobius"/>
    </source>
</evidence>
<keyword evidence="3" id="KW-0342">GTP-binding</keyword>
<proteinExistence type="inferred from homology"/>
<dbReference type="Gene3D" id="3.40.50.300">
    <property type="entry name" value="P-loop containing nucleotide triphosphate hydrolases"/>
    <property type="match status" value="1"/>
</dbReference>
<dbReference type="OMA" id="NTAQAVW"/>
<comment type="similarity">
    <text evidence="1">Belongs to the TRAFAC class TrmE-Era-EngA-EngB-Septin-like GTPase superfamily. AIG1/Toc34/Toc159-like paraseptin GTPase family. IAN subfamily.</text>
</comment>
<dbReference type="InterPro" id="IPR027417">
    <property type="entry name" value="P-loop_NTPase"/>
</dbReference>
<accession>A0A9J7XNC2</accession>
<dbReference type="Pfam" id="PF04548">
    <property type="entry name" value="AIG1"/>
    <property type="match status" value="1"/>
</dbReference>
<dbReference type="SUPFAM" id="SSF52540">
    <property type="entry name" value="P-loop containing nucleoside triphosphate hydrolases"/>
    <property type="match status" value="1"/>
</dbReference>
<evidence type="ECO:0000256" key="1">
    <source>
        <dbReference type="ARBA" id="ARBA00008535"/>
    </source>
</evidence>
<evidence type="ECO:0000256" key="2">
    <source>
        <dbReference type="ARBA" id="ARBA00022741"/>
    </source>
</evidence>
<dbReference type="GeneTree" id="ENSGT01150000286992"/>
<evidence type="ECO:0000313" key="6">
    <source>
        <dbReference type="Ensembl" id="ENSCCRP00000109267.1"/>
    </source>
</evidence>
<dbReference type="AlphaFoldDB" id="A0A9J7XNC2"/>
<dbReference type="GO" id="GO:0005525">
    <property type="term" value="F:GTP binding"/>
    <property type="evidence" value="ECO:0007669"/>
    <property type="project" value="UniProtKB-KW"/>
</dbReference>
<dbReference type="Proteomes" id="UP001108240">
    <property type="component" value="Unplaced"/>
</dbReference>
<keyword evidence="4" id="KW-0812">Transmembrane</keyword>
<keyword evidence="4" id="KW-0472">Membrane</keyword>
<keyword evidence="2" id="KW-0547">Nucleotide-binding</keyword>
<protein>
    <recommendedName>
        <fullName evidence="5">AIG1-type G domain-containing protein</fullName>
    </recommendedName>
</protein>
<keyword evidence="7" id="KW-1185">Reference proteome</keyword>
<feature type="transmembrane region" description="Helical" evidence="4">
    <location>
        <begin position="274"/>
        <end position="297"/>
    </location>
</feature>
<dbReference type="CDD" id="cd01852">
    <property type="entry name" value="AIG1"/>
    <property type="match status" value="1"/>
</dbReference>
<keyword evidence="4" id="KW-1133">Transmembrane helix</keyword>
<dbReference type="InterPro" id="IPR045058">
    <property type="entry name" value="GIMA/IAN/Toc"/>
</dbReference>
<dbReference type="Ensembl" id="ENSCCRT00000116350.1">
    <property type="protein sequence ID" value="ENSCCRP00000109267.1"/>
    <property type="gene ID" value="ENSCCRG00000022116.2"/>
</dbReference>
<reference evidence="6" key="2">
    <citation type="submission" date="2025-09" db="UniProtKB">
        <authorList>
            <consortium name="Ensembl"/>
        </authorList>
    </citation>
    <scope>IDENTIFICATION</scope>
</reference>
<dbReference type="PANTHER" id="PTHR10903:SF62">
    <property type="entry name" value="GTPASE IMAP FAMILY MEMBER 4-LIKE-RELATED"/>
    <property type="match status" value="1"/>
</dbReference>